<sequence length="773" mass="87008">MRESSMRLMRAKDGGGRAGGAWRRPGRAAAGAVAVLLAAALAACSPGGPGGTPLNSPYAAGAERQNTLYTAFTQRSPKYLDPTSSYSVDETPYTYQIYEPPYGYDYLKRPYQLTPRAAQRVADPVYLDGQGRPLPADAPGEQVAQSVYDIPIKPGILYQPHPAFARDAAGHYLYHHLAPADLEGKYAVTDFPHTGTRELTADDYVYAIRRLATTRVVSPIFAHMADYIVGLKEYGERIRAADRELRKGLDPTDRDLPWLDLRKYAFEGAEAVDPHTLRIRIKGKYPQFKYWLAMTFFAPIPWEADAFYSQPGMAERNLTLNYWPVGTGPYMLTEYLANRRHVLSRNPNFRGEPYPCEGSDEDRRNGLLDDCGKTTPFIDRIVFNIEKESVPLQGKFLQGYYDVPQVERGEYGVAYLVAINDSKEKARLFADRGIRLPTTVETQNWYMGFNWLDPVVGQGDTPEQQEKNRKLRQAISIAVDWEEYVTVFENSQAQVAYGPLPPGLLGYREPPEGANPVVYDIHGKDVTRKPLDVARRLLAEAGYPGGRNAATGQPLVINYDAMGGVSPAARSQFDWMARQFAKLGIQLDIRSTDYNRFQDKMRRGSAQLFMWGWNADYPDAENFLFLLYGPNGKVKSGGENASNYSNPEFDRLFEQMKFLDDGPEKERIIERMVAIVQNDAAWMFGYFPKSGGAYHQWVGNGKPTQMIRNNLQYLKIDPELRARKIREWNQPVWWPVWLLAALLLLAVLPAVGMLRRRERATAVVAAAAEGGAR</sequence>
<feature type="compositionally biased region" description="Basic and acidic residues" evidence="5">
    <location>
        <begin position="1"/>
        <end position="15"/>
    </location>
</feature>
<dbReference type="Pfam" id="PF00496">
    <property type="entry name" value="SBP_bac_5"/>
    <property type="match status" value="1"/>
</dbReference>
<reference evidence="9" key="1">
    <citation type="journal article" date="2019" name="Int. J. Syst. Evol. Microbiol.">
        <title>The Global Catalogue of Microorganisms (GCM) 10K type strain sequencing project: providing services to taxonomists for standard genome sequencing and annotation.</title>
        <authorList>
            <consortium name="The Broad Institute Genomics Platform"/>
            <consortium name="The Broad Institute Genome Sequencing Center for Infectious Disease"/>
            <person name="Wu L."/>
            <person name="Ma J."/>
        </authorList>
    </citation>
    <scope>NUCLEOTIDE SEQUENCE [LARGE SCALE GENOMIC DNA]</scope>
    <source>
        <strain evidence="9">JCM 17666</strain>
    </source>
</reference>
<name>A0ABP8GUS6_9BURK</name>
<dbReference type="PANTHER" id="PTHR30290:SF10">
    <property type="entry name" value="PERIPLASMIC OLIGOPEPTIDE-BINDING PROTEIN-RELATED"/>
    <property type="match status" value="1"/>
</dbReference>
<evidence type="ECO:0000256" key="6">
    <source>
        <dbReference type="SAM" id="Phobius"/>
    </source>
</evidence>
<dbReference type="PANTHER" id="PTHR30290">
    <property type="entry name" value="PERIPLASMIC BINDING COMPONENT OF ABC TRANSPORTER"/>
    <property type="match status" value="1"/>
</dbReference>
<accession>A0ABP8GUS6</accession>
<keyword evidence="6" id="KW-0812">Transmembrane</keyword>
<evidence type="ECO:0000256" key="5">
    <source>
        <dbReference type="SAM" id="MobiDB-lite"/>
    </source>
</evidence>
<evidence type="ECO:0000313" key="8">
    <source>
        <dbReference type="EMBL" id="GAA4330195.1"/>
    </source>
</evidence>
<keyword evidence="4" id="KW-0732">Signal</keyword>
<proteinExistence type="inferred from homology"/>
<feature type="domain" description="Solute-binding protein family 5" evidence="7">
    <location>
        <begin position="197"/>
        <end position="633"/>
    </location>
</feature>
<comment type="caution">
    <text evidence="8">The sequence shown here is derived from an EMBL/GenBank/DDBJ whole genome shotgun (WGS) entry which is preliminary data.</text>
</comment>
<keyword evidence="6" id="KW-0472">Membrane</keyword>
<feature type="transmembrane region" description="Helical" evidence="6">
    <location>
        <begin position="732"/>
        <end position="751"/>
    </location>
</feature>
<dbReference type="CDD" id="cd08505">
    <property type="entry name" value="PBP2_NikA_DppA_OppA_like_18"/>
    <property type="match status" value="1"/>
</dbReference>
<dbReference type="Gene3D" id="3.40.190.10">
    <property type="entry name" value="Periplasmic binding protein-like II"/>
    <property type="match status" value="1"/>
</dbReference>
<gene>
    <name evidence="8" type="ORF">GCM10023144_17650</name>
</gene>
<evidence type="ECO:0000259" key="7">
    <source>
        <dbReference type="Pfam" id="PF00496"/>
    </source>
</evidence>
<evidence type="ECO:0000256" key="2">
    <source>
        <dbReference type="ARBA" id="ARBA00005695"/>
    </source>
</evidence>
<evidence type="ECO:0000256" key="1">
    <source>
        <dbReference type="ARBA" id="ARBA00004196"/>
    </source>
</evidence>
<evidence type="ECO:0000256" key="3">
    <source>
        <dbReference type="ARBA" id="ARBA00022448"/>
    </source>
</evidence>
<evidence type="ECO:0000256" key="4">
    <source>
        <dbReference type="ARBA" id="ARBA00022729"/>
    </source>
</evidence>
<protein>
    <submittedName>
        <fullName evidence="8">ABC transporter substrate-binding protein</fullName>
    </submittedName>
</protein>
<comment type="similarity">
    <text evidence="2">Belongs to the bacterial solute-binding protein 5 family.</text>
</comment>
<keyword evidence="3" id="KW-0813">Transport</keyword>
<comment type="subcellular location">
    <subcellularLocation>
        <location evidence="1">Cell envelope</location>
    </subcellularLocation>
</comment>
<evidence type="ECO:0000313" key="9">
    <source>
        <dbReference type="Proteomes" id="UP001501671"/>
    </source>
</evidence>
<organism evidence="8 9">
    <name type="scientific">Pigmentiphaga soli</name>
    <dbReference type="NCBI Taxonomy" id="1007095"/>
    <lineage>
        <taxon>Bacteria</taxon>
        <taxon>Pseudomonadati</taxon>
        <taxon>Pseudomonadota</taxon>
        <taxon>Betaproteobacteria</taxon>
        <taxon>Burkholderiales</taxon>
        <taxon>Alcaligenaceae</taxon>
        <taxon>Pigmentiphaga</taxon>
    </lineage>
</organism>
<dbReference type="Gene3D" id="3.10.105.10">
    <property type="entry name" value="Dipeptide-binding Protein, Domain 3"/>
    <property type="match status" value="1"/>
</dbReference>
<dbReference type="InterPro" id="IPR000914">
    <property type="entry name" value="SBP_5_dom"/>
</dbReference>
<feature type="region of interest" description="Disordered" evidence="5">
    <location>
        <begin position="1"/>
        <end position="22"/>
    </location>
</feature>
<dbReference type="EMBL" id="BAABFO010000007">
    <property type="protein sequence ID" value="GAA4330195.1"/>
    <property type="molecule type" value="Genomic_DNA"/>
</dbReference>
<keyword evidence="9" id="KW-1185">Reference proteome</keyword>
<dbReference type="Proteomes" id="UP001501671">
    <property type="component" value="Unassembled WGS sequence"/>
</dbReference>
<keyword evidence="6" id="KW-1133">Transmembrane helix</keyword>
<dbReference type="InterPro" id="IPR039424">
    <property type="entry name" value="SBP_5"/>
</dbReference>
<dbReference type="SUPFAM" id="SSF53850">
    <property type="entry name" value="Periplasmic binding protein-like II"/>
    <property type="match status" value="1"/>
</dbReference>